<evidence type="ECO:0000256" key="2">
    <source>
        <dbReference type="ARBA" id="ARBA00022741"/>
    </source>
</evidence>
<dbReference type="GO" id="GO:0005524">
    <property type="term" value="F:ATP binding"/>
    <property type="evidence" value="ECO:0007669"/>
    <property type="project" value="UniProtKB-KW"/>
</dbReference>
<proteinExistence type="inferred from homology"/>
<dbReference type="InterPro" id="IPR002698">
    <property type="entry name" value="FTHF_cligase"/>
</dbReference>
<organism evidence="6 7">
    <name type="scientific">Corynebacterium singulare</name>
    <dbReference type="NCBI Taxonomy" id="161899"/>
    <lineage>
        <taxon>Bacteria</taxon>
        <taxon>Bacillati</taxon>
        <taxon>Actinomycetota</taxon>
        <taxon>Actinomycetes</taxon>
        <taxon>Mycobacteriales</taxon>
        <taxon>Corynebacteriaceae</taxon>
        <taxon>Corynebacterium</taxon>
    </lineage>
</organism>
<dbReference type="GO" id="GO:0035999">
    <property type="term" value="P:tetrahydrofolate interconversion"/>
    <property type="evidence" value="ECO:0007669"/>
    <property type="project" value="TreeGrafter"/>
</dbReference>
<evidence type="ECO:0000256" key="5">
    <source>
        <dbReference type="RuleBase" id="RU361279"/>
    </source>
</evidence>
<protein>
    <recommendedName>
        <fullName evidence="5">5-formyltetrahydrofolate cyclo-ligase</fullName>
        <ecNumber evidence="5">6.3.3.2</ecNumber>
    </recommendedName>
</protein>
<dbReference type="OrthoDB" id="3242798at2"/>
<dbReference type="KEGG" id="csx:CSING_04660"/>
<dbReference type="HOGENOM" id="CLU_066245_1_0_11"/>
<dbReference type="PANTHER" id="PTHR23407">
    <property type="entry name" value="ATPASE INHIBITOR/5-FORMYLTETRAHYDROFOLATE CYCLO-LIGASE"/>
    <property type="match status" value="1"/>
</dbReference>
<accession>A0A0B6EUG1</accession>
<dbReference type="GO" id="GO:0009396">
    <property type="term" value="P:folic acid-containing compound biosynthetic process"/>
    <property type="evidence" value="ECO:0007669"/>
    <property type="project" value="TreeGrafter"/>
</dbReference>
<dbReference type="PANTHER" id="PTHR23407:SF1">
    <property type="entry name" value="5-FORMYLTETRAHYDROFOLATE CYCLO-LIGASE"/>
    <property type="match status" value="1"/>
</dbReference>
<dbReference type="Gene3D" id="3.40.50.10420">
    <property type="entry name" value="NagB/RpiA/CoA transferase-like"/>
    <property type="match status" value="1"/>
</dbReference>
<dbReference type="PIRSF" id="PIRSF006806">
    <property type="entry name" value="FTHF_cligase"/>
    <property type="match status" value="1"/>
</dbReference>
<dbReference type="AlphaFoldDB" id="A0A0B6EUG1"/>
<gene>
    <name evidence="6" type="ORF">CSING_04660</name>
</gene>
<dbReference type="SUPFAM" id="SSF100950">
    <property type="entry name" value="NagB/RpiA/CoA transferase-like"/>
    <property type="match status" value="1"/>
</dbReference>
<evidence type="ECO:0000256" key="1">
    <source>
        <dbReference type="ARBA" id="ARBA00010638"/>
    </source>
</evidence>
<dbReference type="NCBIfam" id="TIGR02727">
    <property type="entry name" value="MTHFS_bact"/>
    <property type="match status" value="1"/>
</dbReference>
<dbReference type="GO" id="GO:0030272">
    <property type="term" value="F:5-formyltetrahydrofolate cyclo-ligase activity"/>
    <property type="evidence" value="ECO:0007669"/>
    <property type="project" value="UniProtKB-EC"/>
</dbReference>
<evidence type="ECO:0000313" key="6">
    <source>
        <dbReference type="EMBL" id="AJI78473.1"/>
    </source>
</evidence>
<name>A0A0B6EUG1_9CORY</name>
<feature type="binding site" evidence="4">
    <location>
        <begin position="133"/>
        <end position="141"/>
    </location>
    <ligand>
        <name>ATP</name>
        <dbReference type="ChEBI" id="CHEBI:30616"/>
    </ligand>
</feature>
<dbReference type="InterPro" id="IPR024185">
    <property type="entry name" value="FTHF_cligase-like_sf"/>
</dbReference>
<feature type="binding site" evidence="4">
    <location>
        <begin position="6"/>
        <end position="10"/>
    </location>
    <ligand>
        <name>ATP</name>
        <dbReference type="ChEBI" id="CHEBI:30616"/>
    </ligand>
</feature>
<dbReference type="EC" id="6.3.3.2" evidence="5"/>
<reference evidence="6 7" key="1">
    <citation type="journal article" date="2015" name="Genome Announc.">
        <title>Complete Genome Sequence and Annotation of Corynebacterium singulare DSM 44357, Isolated from a Human Semen Specimen.</title>
        <authorList>
            <person name="Merten M."/>
            <person name="Brinkrolf K."/>
            <person name="Albersmeier A."/>
            <person name="Kutter Y."/>
            <person name="Ruckert C."/>
            <person name="Tauch A."/>
        </authorList>
    </citation>
    <scope>NUCLEOTIDE SEQUENCE [LARGE SCALE GENOMIC DNA]</scope>
    <source>
        <strain evidence="6">IBS B52218</strain>
    </source>
</reference>
<dbReference type="Proteomes" id="UP000031890">
    <property type="component" value="Chromosome"/>
</dbReference>
<keyword evidence="6" id="KW-0436">Ligase</keyword>
<dbReference type="GO" id="GO:0046872">
    <property type="term" value="F:metal ion binding"/>
    <property type="evidence" value="ECO:0007669"/>
    <property type="project" value="UniProtKB-KW"/>
</dbReference>
<keyword evidence="5" id="KW-0479">Metal-binding</keyword>
<keyword evidence="3 4" id="KW-0067">ATP-binding</keyword>
<dbReference type="STRING" id="161899.CSING_04660"/>
<comment type="similarity">
    <text evidence="1 5">Belongs to the 5-formyltetrahydrofolate cyclo-ligase family.</text>
</comment>
<keyword evidence="2 4" id="KW-0547">Nucleotide-binding</keyword>
<dbReference type="Pfam" id="PF01812">
    <property type="entry name" value="5-FTHF_cyc-lig"/>
    <property type="match status" value="1"/>
</dbReference>
<evidence type="ECO:0000313" key="7">
    <source>
        <dbReference type="Proteomes" id="UP000031890"/>
    </source>
</evidence>
<sequence>MTTSPKAVLRAQLLQSRRARSPEQRAQDNKAWCAGVRALLTPAMRVAAYHPLGTEPGGPELVDSIAAACREVYLPISGTDGQLLWTLYDGPEAMRPGALGIAEPVGKRHTSAVLAHLDLILAPAMAVSPSGMRLGKGAGYYDRALAPLTTGQPPVVALVHSTEVREVPFEDHDRPVDGILTERGMSWM</sequence>
<feature type="binding site" evidence="4">
    <location>
        <position position="55"/>
    </location>
    <ligand>
        <name>substrate</name>
    </ligand>
</feature>
<comment type="catalytic activity">
    <reaction evidence="5">
        <text>(6S)-5-formyl-5,6,7,8-tetrahydrofolate + ATP = (6R)-5,10-methenyltetrahydrofolate + ADP + phosphate</text>
        <dbReference type="Rhea" id="RHEA:10488"/>
        <dbReference type="ChEBI" id="CHEBI:30616"/>
        <dbReference type="ChEBI" id="CHEBI:43474"/>
        <dbReference type="ChEBI" id="CHEBI:57455"/>
        <dbReference type="ChEBI" id="CHEBI:57457"/>
        <dbReference type="ChEBI" id="CHEBI:456216"/>
        <dbReference type="EC" id="6.3.3.2"/>
    </reaction>
</comment>
<evidence type="ECO:0000256" key="3">
    <source>
        <dbReference type="ARBA" id="ARBA00022840"/>
    </source>
</evidence>
<comment type="cofactor">
    <cofactor evidence="5">
        <name>Mg(2+)</name>
        <dbReference type="ChEBI" id="CHEBI:18420"/>
    </cofactor>
</comment>
<dbReference type="RefSeq" id="WP_042530074.1">
    <property type="nucleotide sequence ID" value="NZ_CP010827.1"/>
</dbReference>
<keyword evidence="5" id="KW-0460">Magnesium</keyword>
<dbReference type="EMBL" id="CP010827">
    <property type="protein sequence ID" value="AJI78473.1"/>
    <property type="molecule type" value="Genomic_DNA"/>
</dbReference>
<dbReference type="InterPro" id="IPR037171">
    <property type="entry name" value="NagB/RpiA_transferase-like"/>
</dbReference>
<evidence type="ECO:0000256" key="4">
    <source>
        <dbReference type="PIRSR" id="PIRSR006806-1"/>
    </source>
</evidence>